<dbReference type="AlphaFoldDB" id="A0A8J3XLW8"/>
<keyword evidence="4" id="KW-0788">Thiol protease</keyword>
<dbReference type="Gene3D" id="3.90.1720.10">
    <property type="entry name" value="endopeptidase domain like (from Nostoc punctiforme)"/>
    <property type="match status" value="1"/>
</dbReference>
<name>A0A8J3XLW8_9ACTN</name>
<evidence type="ECO:0000256" key="3">
    <source>
        <dbReference type="ARBA" id="ARBA00022801"/>
    </source>
</evidence>
<feature type="chain" id="PRO_5039443811" description="NlpC/P60 domain-containing protein" evidence="5">
    <location>
        <begin position="30"/>
        <end position="209"/>
    </location>
</feature>
<dbReference type="SUPFAM" id="SSF54001">
    <property type="entry name" value="Cysteine proteinases"/>
    <property type="match status" value="1"/>
</dbReference>
<evidence type="ECO:0000256" key="5">
    <source>
        <dbReference type="SAM" id="SignalP"/>
    </source>
</evidence>
<evidence type="ECO:0000256" key="2">
    <source>
        <dbReference type="ARBA" id="ARBA00022670"/>
    </source>
</evidence>
<dbReference type="EMBL" id="BOOQ01000010">
    <property type="protein sequence ID" value="GII45620.1"/>
    <property type="molecule type" value="Genomic_DNA"/>
</dbReference>
<keyword evidence="3" id="KW-0378">Hydrolase</keyword>
<dbReference type="Pfam" id="PF00877">
    <property type="entry name" value="NLPC_P60"/>
    <property type="match status" value="1"/>
</dbReference>
<keyword evidence="8" id="KW-1185">Reference proteome</keyword>
<dbReference type="PANTHER" id="PTHR47359">
    <property type="entry name" value="PEPTIDOGLYCAN DL-ENDOPEPTIDASE CWLO"/>
    <property type="match status" value="1"/>
</dbReference>
<keyword evidence="2" id="KW-0645">Protease</keyword>
<keyword evidence="5" id="KW-0732">Signal</keyword>
<dbReference type="InterPro" id="IPR000064">
    <property type="entry name" value="NLP_P60_dom"/>
</dbReference>
<dbReference type="GO" id="GO:0008234">
    <property type="term" value="F:cysteine-type peptidase activity"/>
    <property type="evidence" value="ECO:0007669"/>
    <property type="project" value="UniProtKB-KW"/>
</dbReference>
<organism evidence="7 8">
    <name type="scientific">Planotetraspora silvatica</name>
    <dbReference type="NCBI Taxonomy" id="234614"/>
    <lineage>
        <taxon>Bacteria</taxon>
        <taxon>Bacillati</taxon>
        <taxon>Actinomycetota</taxon>
        <taxon>Actinomycetes</taxon>
        <taxon>Streptosporangiales</taxon>
        <taxon>Streptosporangiaceae</taxon>
        <taxon>Planotetraspora</taxon>
    </lineage>
</organism>
<comment type="caution">
    <text evidence="7">The sequence shown here is derived from an EMBL/GenBank/DDBJ whole genome shotgun (WGS) entry which is preliminary data.</text>
</comment>
<dbReference type="PROSITE" id="PS51935">
    <property type="entry name" value="NLPC_P60"/>
    <property type="match status" value="1"/>
</dbReference>
<sequence>MPANPTTLFRIACVTLSGAALTASIGAFSAVPAAADSGTLTVTPPASTVIPPEPAARPVAGAAPYTDEILVTLRAEASASMKVTKSALQQAKAKRAIEMATNHLGDPYVWGATGPGAFDCSGLVQFAWRKAGVMLPRTTWSMLSAVKKKVSLAHLKPGDLIFTDGGGHVGMYIGHDKVIAAPHTGAVVRIDSLNGYWSSSFVSAVRPDV</sequence>
<evidence type="ECO:0000256" key="1">
    <source>
        <dbReference type="ARBA" id="ARBA00007074"/>
    </source>
</evidence>
<dbReference type="InterPro" id="IPR051794">
    <property type="entry name" value="PG_Endopeptidase_C40"/>
</dbReference>
<protein>
    <recommendedName>
        <fullName evidence="6">NlpC/P60 domain-containing protein</fullName>
    </recommendedName>
</protein>
<gene>
    <name evidence="7" type="ORF">Psi02_20440</name>
</gene>
<comment type="similarity">
    <text evidence="1">Belongs to the peptidase C40 family.</text>
</comment>
<proteinExistence type="inferred from homology"/>
<dbReference type="PANTHER" id="PTHR47359:SF3">
    <property type="entry name" value="NLP_P60 DOMAIN-CONTAINING PROTEIN-RELATED"/>
    <property type="match status" value="1"/>
</dbReference>
<dbReference type="InterPro" id="IPR038765">
    <property type="entry name" value="Papain-like_cys_pep_sf"/>
</dbReference>
<evidence type="ECO:0000259" key="6">
    <source>
        <dbReference type="PROSITE" id="PS51935"/>
    </source>
</evidence>
<reference evidence="7" key="1">
    <citation type="submission" date="2021-01" db="EMBL/GenBank/DDBJ databases">
        <title>Whole genome shotgun sequence of Planotetraspora silvatica NBRC 100141.</title>
        <authorList>
            <person name="Komaki H."/>
            <person name="Tamura T."/>
        </authorList>
    </citation>
    <scope>NUCLEOTIDE SEQUENCE</scope>
    <source>
        <strain evidence="7">NBRC 100141</strain>
    </source>
</reference>
<feature type="domain" description="NlpC/P60" evidence="6">
    <location>
        <begin position="90"/>
        <end position="208"/>
    </location>
</feature>
<evidence type="ECO:0000313" key="7">
    <source>
        <dbReference type="EMBL" id="GII45620.1"/>
    </source>
</evidence>
<dbReference type="Proteomes" id="UP000644610">
    <property type="component" value="Unassembled WGS sequence"/>
</dbReference>
<evidence type="ECO:0000313" key="8">
    <source>
        <dbReference type="Proteomes" id="UP000644610"/>
    </source>
</evidence>
<evidence type="ECO:0000256" key="4">
    <source>
        <dbReference type="ARBA" id="ARBA00022807"/>
    </source>
</evidence>
<feature type="signal peptide" evidence="5">
    <location>
        <begin position="1"/>
        <end position="29"/>
    </location>
</feature>
<dbReference type="GO" id="GO:0006508">
    <property type="term" value="P:proteolysis"/>
    <property type="evidence" value="ECO:0007669"/>
    <property type="project" value="UniProtKB-KW"/>
</dbReference>
<accession>A0A8J3XLW8</accession>